<feature type="transmembrane region" description="Helical" evidence="8">
    <location>
        <begin position="382"/>
        <end position="402"/>
    </location>
</feature>
<sequence>MNIDDKLSKVRNIVYKFDEYLLYENKIQDDYWLYHGEGHLIRILGREVHEEKLKQIKEHFVKNFDQVEDEFNIKINKLSVISVSLEQNKHFSMFDTVYPCQIQIFRRTLLDIEEELTEYIHNEISGTTTNDDKNQANEETNEENLNFDQKDKSSKASHDDNNDVRNNVKEKMNQKMNKIVHIKDLKKKKKQKDKSNRRQVNRFKNHHIDTTSSLQSIMSQKAWFTYIMIGLNVIVFILSVITRNLSKLDWVHDFGLNHFYIVNGEYYRIATSMFLHIDFEHLLMNMLILYIAGTAVEVIFGKIKFLVIYLFGGLISHIISLLFQTESISLGASGAIYALIGALIVYIIIYRQFNIKALLQALFIVVLFTVLMSIFEMSSVNHLAHIAGFIAGALMMVAISSISNMYRVIALLLLIIVPTVSLYLIFSKDTEHILNKDARIALNNANFKTAQQLMNKTFSKNMQNGESYYIYGFVLANNEGKRQAVDMWRKGLEKYPKDKDLLYQMAVVERSNDQLKSSYDYVIKALDSDPKNKQYVMFKEELERRGVENQ</sequence>
<evidence type="ECO:0000256" key="1">
    <source>
        <dbReference type="ARBA" id="ARBA00004141"/>
    </source>
</evidence>
<gene>
    <name evidence="10" type="ORF">EDD62_0741</name>
</gene>
<dbReference type="PANTHER" id="PTHR43731">
    <property type="entry name" value="RHOMBOID PROTEASE"/>
    <property type="match status" value="1"/>
</dbReference>
<comment type="caution">
    <text evidence="10">The sequence shown here is derived from an EMBL/GenBank/DDBJ whole genome shotgun (WGS) entry which is preliminary data.</text>
</comment>
<dbReference type="InterPro" id="IPR022764">
    <property type="entry name" value="Peptidase_S54_rhomboid_dom"/>
</dbReference>
<evidence type="ECO:0000256" key="6">
    <source>
        <dbReference type="ARBA" id="ARBA00023136"/>
    </source>
</evidence>
<evidence type="ECO:0000313" key="11">
    <source>
        <dbReference type="Proteomes" id="UP000277108"/>
    </source>
</evidence>
<dbReference type="EMBL" id="RKRK01000002">
    <property type="protein sequence ID" value="RPF58103.1"/>
    <property type="molecule type" value="Genomic_DNA"/>
</dbReference>
<evidence type="ECO:0000256" key="8">
    <source>
        <dbReference type="SAM" id="Phobius"/>
    </source>
</evidence>
<proteinExistence type="inferred from homology"/>
<organism evidence="10 11">
    <name type="scientific">Abyssicoccus albus</name>
    <dbReference type="NCBI Taxonomy" id="1817405"/>
    <lineage>
        <taxon>Bacteria</taxon>
        <taxon>Bacillati</taxon>
        <taxon>Bacillota</taxon>
        <taxon>Bacilli</taxon>
        <taxon>Bacillales</taxon>
        <taxon>Abyssicoccaceae</taxon>
    </lineage>
</organism>
<keyword evidence="3 8" id="KW-0812">Transmembrane</keyword>
<feature type="transmembrane region" description="Helical" evidence="8">
    <location>
        <begin position="408"/>
        <end position="426"/>
    </location>
</feature>
<feature type="region of interest" description="Disordered" evidence="7">
    <location>
        <begin position="183"/>
        <end position="203"/>
    </location>
</feature>
<reference evidence="10 11" key="1">
    <citation type="submission" date="2018-11" db="EMBL/GenBank/DDBJ databases">
        <title>Genomic Encyclopedia of Type Strains, Phase IV (KMG-IV): sequencing the most valuable type-strain genomes for metagenomic binning, comparative biology and taxonomic classification.</title>
        <authorList>
            <person name="Goeker M."/>
        </authorList>
    </citation>
    <scope>NUCLEOTIDE SEQUENCE [LARGE SCALE GENOMIC DNA]</scope>
    <source>
        <strain evidence="10 11">DSM 29158</strain>
    </source>
</reference>
<keyword evidence="4" id="KW-0378">Hydrolase</keyword>
<dbReference type="Pfam" id="PF01694">
    <property type="entry name" value="Rhomboid"/>
    <property type="match status" value="1"/>
</dbReference>
<feature type="transmembrane region" description="Helical" evidence="8">
    <location>
        <begin position="355"/>
        <end position="375"/>
    </location>
</feature>
<evidence type="ECO:0000259" key="9">
    <source>
        <dbReference type="Pfam" id="PF01694"/>
    </source>
</evidence>
<dbReference type="SUPFAM" id="SSF144091">
    <property type="entry name" value="Rhomboid-like"/>
    <property type="match status" value="1"/>
</dbReference>
<dbReference type="InterPro" id="IPR011990">
    <property type="entry name" value="TPR-like_helical_dom_sf"/>
</dbReference>
<keyword evidence="5 8" id="KW-1133">Transmembrane helix</keyword>
<feature type="compositionally biased region" description="Basic and acidic residues" evidence="7">
    <location>
        <begin position="148"/>
        <end position="165"/>
    </location>
</feature>
<dbReference type="GO" id="GO:0016020">
    <property type="term" value="C:membrane"/>
    <property type="evidence" value="ECO:0007669"/>
    <property type="project" value="UniProtKB-SubCell"/>
</dbReference>
<evidence type="ECO:0000256" key="4">
    <source>
        <dbReference type="ARBA" id="ARBA00022801"/>
    </source>
</evidence>
<dbReference type="InterPro" id="IPR035952">
    <property type="entry name" value="Rhomboid-like_sf"/>
</dbReference>
<feature type="transmembrane region" description="Helical" evidence="8">
    <location>
        <begin position="282"/>
        <end position="300"/>
    </location>
</feature>
<comment type="similarity">
    <text evidence="2">Belongs to the peptidase S54 family.</text>
</comment>
<feature type="region of interest" description="Disordered" evidence="7">
    <location>
        <begin position="123"/>
        <end position="165"/>
    </location>
</feature>
<evidence type="ECO:0000313" key="10">
    <source>
        <dbReference type="EMBL" id="RPF58103.1"/>
    </source>
</evidence>
<dbReference type="RefSeq" id="WP_123807575.1">
    <property type="nucleotide sequence ID" value="NZ_RKRK01000002.1"/>
</dbReference>
<feature type="transmembrane region" description="Helical" evidence="8">
    <location>
        <begin position="306"/>
        <end position="323"/>
    </location>
</feature>
<dbReference type="OrthoDB" id="9813074at2"/>
<comment type="subcellular location">
    <subcellularLocation>
        <location evidence="1">Membrane</location>
        <topology evidence="1">Multi-pass membrane protein</topology>
    </subcellularLocation>
</comment>
<evidence type="ECO:0000256" key="3">
    <source>
        <dbReference type="ARBA" id="ARBA00022692"/>
    </source>
</evidence>
<evidence type="ECO:0000256" key="7">
    <source>
        <dbReference type="SAM" id="MobiDB-lite"/>
    </source>
</evidence>
<dbReference type="InterPro" id="IPR050925">
    <property type="entry name" value="Rhomboid_protease_S54"/>
</dbReference>
<dbReference type="Gene3D" id="1.20.1540.10">
    <property type="entry name" value="Rhomboid-like"/>
    <property type="match status" value="1"/>
</dbReference>
<dbReference type="GO" id="GO:0006508">
    <property type="term" value="P:proteolysis"/>
    <property type="evidence" value="ECO:0007669"/>
    <property type="project" value="UniProtKB-KW"/>
</dbReference>
<name>A0A3N5BKA8_9BACL</name>
<feature type="domain" description="Peptidase S54 rhomboid" evidence="9">
    <location>
        <begin position="264"/>
        <end position="399"/>
    </location>
</feature>
<protein>
    <submittedName>
        <fullName evidence="10">Rhomboid protease GluP</fullName>
    </submittedName>
</protein>
<feature type="transmembrane region" description="Helical" evidence="8">
    <location>
        <begin position="223"/>
        <end position="241"/>
    </location>
</feature>
<dbReference type="PANTHER" id="PTHR43731:SF14">
    <property type="entry name" value="PRESENILIN-ASSOCIATED RHOMBOID-LIKE PROTEIN, MITOCHONDRIAL"/>
    <property type="match status" value="1"/>
</dbReference>
<keyword evidence="11" id="KW-1185">Reference proteome</keyword>
<dbReference type="AlphaFoldDB" id="A0A3N5BKA8"/>
<dbReference type="Gene3D" id="1.25.40.10">
    <property type="entry name" value="Tetratricopeptide repeat domain"/>
    <property type="match status" value="1"/>
</dbReference>
<accession>A0A3N5BKA8</accession>
<dbReference type="GO" id="GO:0004252">
    <property type="term" value="F:serine-type endopeptidase activity"/>
    <property type="evidence" value="ECO:0007669"/>
    <property type="project" value="InterPro"/>
</dbReference>
<evidence type="ECO:0000256" key="2">
    <source>
        <dbReference type="ARBA" id="ARBA00009045"/>
    </source>
</evidence>
<dbReference type="Proteomes" id="UP000277108">
    <property type="component" value="Unassembled WGS sequence"/>
</dbReference>
<evidence type="ECO:0000256" key="5">
    <source>
        <dbReference type="ARBA" id="ARBA00022989"/>
    </source>
</evidence>
<feature type="transmembrane region" description="Helical" evidence="8">
    <location>
        <begin position="330"/>
        <end position="349"/>
    </location>
</feature>
<dbReference type="SUPFAM" id="SSF48452">
    <property type="entry name" value="TPR-like"/>
    <property type="match status" value="1"/>
</dbReference>
<keyword evidence="6 8" id="KW-0472">Membrane</keyword>
<keyword evidence="10" id="KW-0645">Protease</keyword>